<gene>
    <name evidence="3" type="ORF">SYYSPA8_32525</name>
</gene>
<name>A0ABQ5P961_9ACTN</name>
<reference evidence="3 4" key="1">
    <citation type="submission" date="2022-10" db="EMBL/GenBank/DDBJ databases">
        <title>Draft genome sequence of Streptomyces sp. YSPA8.</title>
        <authorList>
            <person name="Moriuchi R."/>
            <person name="Dohra H."/>
            <person name="Yamamura H."/>
            <person name="Kodani S."/>
        </authorList>
    </citation>
    <scope>NUCLEOTIDE SEQUENCE [LARGE SCALE GENOMIC DNA]</scope>
    <source>
        <strain evidence="3 4">YSPA8</strain>
    </source>
</reference>
<dbReference type="Gene3D" id="3.30.565.10">
    <property type="entry name" value="Histidine kinase-like ATPase, C-terminal domain"/>
    <property type="match status" value="1"/>
</dbReference>
<dbReference type="Pfam" id="PF13581">
    <property type="entry name" value="HATPase_c_2"/>
    <property type="match status" value="1"/>
</dbReference>
<comment type="caution">
    <text evidence="3">The sequence shown here is derived from an EMBL/GenBank/DDBJ whole genome shotgun (WGS) entry which is preliminary data.</text>
</comment>
<feature type="domain" description="Histidine kinase/HSP90-like ATPase" evidence="2">
    <location>
        <begin position="48"/>
        <end position="140"/>
    </location>
</feature>
<accession>A0ABQ5P961</accession>
<protein>
    <submittedName>
        <fullName evidence="3">ATP-binding protein</fullName>
    </submittedName>
</protein>
<keyword evidence="3" id="KW-0547">Nucleotide-binding</keyword>
<keyword evidence="1" id="KW-0723">Serine/threonine-protein kinase</keyword>
<dbReference type="Proteomes" id="UP001291653">
    <property type="component" value="Unassembled WGS sequence"/>
</dbReference>
<dbReference type="InterPro" id="IPR036890">
    <property type="entry name" value="HATPase_C_sf"/>
</dbReference>
<dbReference type="SUPFAM" id="SSF55874">
    <property type="entry name" value="ATPase domain of HSP90 chaperone/DNA topoisomerase II/histidine kinase"/>
    <property type="match status" value="1"/>
</dbReference>
<dbReference type="GO" id="GO:0005524">
    <property type="term" value="F:ATP binding"/>
    <property type="evidence" value="ECO:0007669"/>
    <property type="project" value="UniProtKB-KW"/>
</dbReference>
<dbReference type="PANTHER" id="PTHR35526:SF3">
    <property type="entry name" value="ANTI-SIGMA-F FACTOR RSBW"/>
    <property type="match status" value="1"/>
</dbReference>
<keyword evidence="1" id="KW-0808">Transferase</keyword>
<dbReference type="InterPro" id="IPR050267">
    <property type="entry name" value="Anti-sigma-factor_SerPK"/>
</dbReference>
<organism evidence="3 4">
    <name type="scientific">Streptomyces yaizuensis</name>
    <dbReference type="NCBI Taxonomy" id="2989713"/>
    <lineage>
        <taxon>Bacteria</taxon>
        <taxon>Bacillati</taxon>
        <taxon>Actinomycetota</taxon>
        <taxon>Actinomycetes</taxon>
        <taxon>Kitasatosporales</taxon>
        <taxon>Streptomycetaceae</taxon>
        <taxon>Streptomyces</taxon>
    </lineage>
</organism>
<evidence type="ECO:0000259" key="2">
    <source>
        <dbReference type="Pfam" id="PF13581"/>
    </source>
</evidence>
<keyword evidence="4" id="KW-1185">Reference proteome</keyword>
<dbReference type="EMBL" id="BSBI01000018">
    <property type="protein sequence ID" value="GLF99124.1"/>
    <property type="molecule type" value="Genomic_DNA"/>
</dbReference>
<dbReference type="PANTHER" id="PTHR35526">
    <property type="entry name" value="ANTI-SIGMA-F FACTOR RSBW-RELATED"/>
    <property type="match status" value="1"/>
</dbReference>
<proteinExistence type="predicted"/>
<keyword evidence="3" id="KW-0067">ATP-binding</keyword>
<evidence type="ECO:0000313" key="3">
    <source>
        <dbReference type="EMBL" id="GLF99124.1"/>
    </source>
</evidence>
<keyword evidence="1" id="KW-0418">Kinase</keyword>
<dbReference type="RefSeq" id="WP_323451079.1">
    <property type="nucleotide sequence ID" value="NZ_BSBI01000018.1"/>
</dbReference>
<evidence type="ECO:0000313" key="4">
    <source>
        <dbReference type="Proteomes" id="UP001291653"/>
    </source>
</evidence>
<sequence length="159" mass="17578">MTSFTTGSIRSPVHVPPTADDFCEVAMARQGHPGDPLPDADRRWPGRVRRITRARLRYWKADGLVERAELIVSELVTNAFAHGRGPVVRLWLSRMETYVRIEVGDGGTVDLPERPTGEAYAENENESGRGLELVAACADAWGAGRASVWCALRIPERQP</sequence>
<evidence type="ECO:0000256" key="1">
    <source>
        <dbReference type="ARBA" id="ARBA00022527"/>
    </source>
</evidence>
<dbReference type="InterPro" id="IPR003594">
    <property type="entry name" value="HATPase_dom"/>
</dbReference>
<dbReference type="CDD" id="cd16936">
    <property type="entry name" value="HATPase_RsbW-like"/>
    <property type="match status" value="1"/>
</dbReference>